<dbReference type="EC" id="2.7.7.49" evidence="1"/>
<sequence length="981" mass="113154">MEVKPTRMTLQLVYRSVKYPFGVIEDVLVKVDKFTFPVDFVILDMEEDTEVPLILGRPFMKTARVIIDVDDGHLKVRLHDETITFNVVEVMQHPKDRGNCFRVEVLDDVVEKVRSQMYVKSPLERVLVYACEELTVEEESEVEEISQHLEKLKEEKSTDVKVEKLEKADLDDQEKMEFKMLPDHLKYVFLEENSKKPVIISKSLSNSEEEKLTMMEQDFKPIAQPQRRLNPMLKEVMRKEVLKLLEAGMIYPISDSAWNLDVVLKRCIATNLVLNWEKCHFMVREGIVLGHKISSRGIGVDQAKVDVIEKLPPPTNVKGVRSFLGHVGFYRRFIKDFSKIAKPLCNLLVKDTPFEFDGECLKAFEVLKEKLISAPVVVAPNWTQDFELMCDASDYAIGAVLGQRCGKIFHVIHYANKVLNGAQLNYALEKFRPYLIGSKIIIYTDHSAIKYLLAKSHSKPHLIRWVLLLQEFDLETKDKKGSENVIADHLSRLLNTEVTDKEGEIKGEFIDERLMLIQQSPWFADIANFKAAGILLDDLTWQQKKKFIHDSKECLWDDPYLFKLGADRLFRRCVTVEEAVSILWHCHNSPYGGHFNGERTAAKVLQSGFFWPTLFKDAHAHAKGCDKCQRTGSISKRHEMSLQAILEVEVFDCWGMDFMGPLPSSYNNEYILVAVDYVSKWVEAATCQKNDAKTMVKFLKRQIFSRFGVPRIIISDGGSHFCNAQLAKTNGQAEVSNREIKRILEKTVSSSRKDWAIKLDDVLLAYRTALKTPIGLTPFQLVHGKRKLQLQELEEMRMTAYDSSRKYKERVKMYHDKKLIKREFQPGQQAVKPYGVVELMDPKSEDPNRNWIVNELERRKWDYVLANLPDEIDEVLVKEFYVNAWDPERSQTPNTRASTVQGKTIRFDRKALNRLMHTLMYISCPLCTFMSSHPDHDLIASTLYLPSYGYQLGTSGTPMRILRKHLNSLATIWSTFSLTNI</sequence>
<dbReference type="Gene3D" id="1.10.340.70">
    <property type="match status" value="1"/>
</dbReference>
<dbReference type="STRING" id="3916.A0A1S3W1T5"/>
<feature type="domain" description="Integrase catalytic" evidence="8">
    <location>
        <begin position="645"/>
        <end position="728"/>
    </location>
</feature>
<dbReference type="Proteomes" id="UP000087766">
    <property type="component" value="Unplaced"/>
</dbReference>
<dbReference type="InterPro" id="IPR012337">
    <property type="entry name" value="RNaseH-like_sf"/>
</dbReference>
<dbReference type="GeneID" id="106780674"/>
<dbReference type="PROSITE" id="PS50994">
    <property type="entry name" value="INTEGRASE"/>
    <property type="match status" value="1"/>
</dbReference>
<dbReference type="SUPFAM" id="SSF56672">
    <property type="entry name" value="DNA/RNA polymerases"/>
    <property type="match status" value="2"/>
</dbReference>
<dbReference type="InterPro" id="IPR043502">
    <property type="entry name" value="DNA/RNA_pol_sf"/>
</dbReference>
<dbReference type="Gene3D" id="2.40.70.10">
    <property type="entry name" value="Acid Proteases"/>
    <property type="match status" value="1"/>
</dbReference>
<keyword evidence="2" id="KW-0808">Transferase</keyword>
<dbReference type="PANTHER" id="PTHR37984">
    <property type="entry name" value="PROTEIN CBG26694"/>
    <property type="match status" value="1"/>
</dbReference>
<keyword evidence="7" id="KW-0695">RNA-directed DNA polymerase</keyword>
<dbReference type="InterPro" id="IPR043128">
    <property type="entry name" value="Rev_trsase/Diguanyl_cyclase"/>
</dbReference>
<dbReference type="Gene3D" id="3.30.70.270">
    <property type="match status" value="1"/>
</dbReference>
<dbReference type="GO" id="GO:0016787">
    <property type="term" value="F:hydrolase activity"/>
    <property type="evidence" value="ECO:0007669"/>
    <property type="project" value="UniProtKB-KW"/>
</dbReference>
<dbReference type="KEGG" id="vra:106780674"/>
<evidence type="ECO:0000313" key="9">
    <source>
        <dbReference type="Proteomes" id="UP000087766"/>
    </source>
</evidence>
<dbReference type="InterPro" id="IPR001584">
    <property type="entry name" value="Integrase_cat-core"/>
</dbReference>
<dbReference type="GO" id="GO:0015074">
    <property type="term" value="P:DNA integration"/>
    <property type="evidence" value="ECO:0007669"/>
    <property type="project" value="InterPro"/>
</dbReference>
<dbReference type="Pfam" id="PF17921">
    <property type="entry name" value="Integrase_H2C2"/>
    <property type="match status" value="1"/>
</dbReference>
<dbReference type="Gene3D" id="3.10.10.10">
    <property type="entry name" value="HIV Type 1 Reverse Transcriptase, subunit A, domain 1"/>
    <property type="match status" value="1"/>
</dbReference>
<keyword evidence="6" id="KW-0378">Hydrolase</keyword>
<dbReference type="InterPro" id="IPR050951">
    <property type="entry name" value="Retrovirus_Pol_polyprotein"/>
</dbReference>
<evidence type="ECO:0000256" key="4">
    <source>
        <dbReference type="ARBA" id="ARBA00022722"/>
    </source>
</evidence>
<protein>
    <recommendedName>
        <fullName evidence="1">RNA-directed DNA polymerase</fullName>
        <ecNumber evidence="1">2.7.7.49</ecNumber>
    </recommendedName>
</protein>
<dbReference type="CDD" id="cd09274">
    <property type="entry name" value="RNase_HI_RT_Ty3"/>
    <property type="match status" value="1"/>
</dbReference>
<evidence type="ECO:0000256" key="5">
    <source>
        <dbReference type="ARBA" id="ARBA00022759"/>
    </source>
</evidence>
<evidence type="ECO:0000256" key="7">
    <source>
        <dbReference type="ARBA" id="ARBA00022918"/>
    </source>
</evidence>
<dbReference type="InterPro" id="IPR021109">
    <property type="entry name" value="Peptidase_aspartic_dom_sf"/>
</dbReference>
<accession>A0A1S3W1T5</accession>
<dbReference type="SUPFAM" id="SSF53098">
    <property type="entry name" value="Ribonuclease H-like"/>
    <property type="match status" value="1"/>
</dbReference>
<evidence type="ECO:0000256" key="2">
    <source>
        <dbReference type="ARBA" id="ARBA00022679"/>
    </source>
</evidence>
<proteinExistence type="predicted"/>
<dbReference type="RefSeq" id="XP_014524457.1">
    <property type="nucleotide sequence ID" value="XM_014668971.1"/>
</dbReference>
<evidence type="ECO:0000259" key="8">
    <source>
        <dbReference type="PROSITE" id="PS50994"/>
    </source>
</evidence>
<keyword evidence="9" id="KW-1185">Reference proteome</keyword>
<dbReference type="CDD" id="cd00303">
    <property type="entry name" value="retropepsin_like"/>
    <property type="match status" value="1"/>
</dbReference>
<evidence type="ECO:0000256" key="1">
    <source>
        <dbReference type="ARBA" id="ARBA00012493"/>
    </source>
</evidence>
<organism evidence="9 10">
    <name type="scientific">Vigna radiata var. radiata</name>
    <name type="common">Mung bean</name>
    <name type="synonym">Phaseolus aureus</name>
    <dbReference type="NCBI Taxonomy" id="3916"/>
    <lineage>
        <taxon>Eukaryota</taxon>
        <taxon>Viridiplantae</taxon>
        <taxon>Streptophyta</taxon>
        <taxon>Embryophyta</taxon>
        <taxon>Tracheophyta</taxon>
        <taxon>Spermatophyta</taxon>
        <taxon>Magnoliopsida</taxon>
        <taxon>eudicotyledons</taxon>
        <taxon>Gunneridae</taxon>
        <taxon>Pentapetalae</taxon>
        <taxon>rosids</taxon>
        <taxon>fabids</taxon>
        <taxon>Fabales</taxon>
        <taxon>Fabaceae</taxon>
        <taxon>Papilionoideae</taxon>
        <taxon>50 kb inversion clade</taxon>
        <taxon>NPAAA clade</taxon>
        <taxon>indigoferoid/millettioid clade</taxon>
        <taxon>Phaseoleae</taxon>
        <taxon>Vigna</taxon>
    </lineage>
</organism>
<keyword evidence="5" id="KW-0255">Endonuclease</keyword>
<evidence type="ECO:0000256" key="3">
    <source>
        <dbReference type="ARBA" id="ARBA00022695"/>
    </source>
</evidence>
<dbReference type="GO" id="GO:0004519">
    <property type="term" value="F:endonuclease activity"/>
    <property type="evidence" value="ECO:0007669"/>
    <property type="project" value="UniProtKB-KW"/>
</dbReference>
<dbReference type="InterPro" id="IPR041588">
    <property type="entry name" value="Integrase_H2C2"/>
</dbReference>
<dbReference type="GO" id="GO:0003964">
    <property type="term" value="F:RNA-directed DNA polymerase activity"/>
    <property type="evidence" value="ECO:0007669"/>
    <property type="project" value="UniProtKB-KW"/>
</dbReference>
<gene>
    <name evidence="10" type="primary">LOC106780674</name>
</gene>
<dbReference type="Gene3D" id="3.30.420.10">
    <property type="entry name" value="Ribonuclease H-like superfamily/Ribonuclease H"/>
    <property type="match status" value="1"/>
</dbReference>
<dbReference type="PANTHER" id="PTHR37984:SF5">
    <property type="entry name" value="PROTEIN NYNRIN-LIKE"/>
    <property type="match status" value="1"/>
</dbReference>
<dbReference type="InterPro" id="IPR041373">
    <property type="entry name" value="RT_RNaseH"/>
</dbReference>
<dbReference type="Pfam" id="PF17917">
    <property type="entry name" value="RT_RNaseH"/>
    <property type="match status" value="1"/>
</dbReference>
<dbReference type="InterPro" id="IPR036397">
    <property type="entry name" value="RNaseH_sf"/>
</dbReference>
<keyword evidence="4" id="KW-0540">Nuclease</keyword>
<dbReference type="Pfam" id="PF00665">
    <property type="entry name" value="rve"/>
    <property type="match status" value="1"/>
</dbReference>
<dbReference type="FunFam" id="3.30.70.270:FF:000020">
    <property type="entry name" value="Transposon Tf2-6 polyprotein-like Protein"/>
    <property type="match status" value="1"/>
</dbReference>
<evidence type="ECO:0000313" key="10">
    <source>
        <dbReference type="RefSeq" id="XP_014524457.1"/>
    </source>
</evidence>
<keyword evidence="3" id="KW-0548">Nucleotidyltransferase</keyword>
<dbReference type="InterPro" id="IPR046796">
    <property type="entry name" value="Transposase_32_dom"/>
</dbReference>
<name>A0A1S3W1T5_VIGRR</name>
<dbReference type="Pfam" id="PF20167">
    <property type="entry name" value="Transposase_32"/>
    <property type="match status" value="1"/>
</dbReference>
<dbReference type="AlphaFoldDB" id="A0A1S3W1T5"/>
<reference evidence="10" key="1">
    <citation type="submission" date="2025-08" db="UniProtKB">
        <authorList>
            <consortium name="RefSeq"/>
        </authorList>
    </citation>
    <scope>IDENTIFICATION</scope>
    <source>
        <tissue evidence="10">Leaf</tissue>
    </source>
</reference>
<dbReference type="OrthoDB" id="1412777at2759"/>
<dbReference type="GO" id="GO:0003676">
    <property type="term" value="F:nucleic acid binding"/>
    <property type="evidence" value="ECO:0007669"/>
    <property type="project" value="InterPro"/>
</dbReference>
<evidence type="ECO:0000256" key="6">
    <source>
        <dbReference type="ARBA" id="ARBA00022801"/>
    </source>
</evidence>